<comment type="caution">
    <text evidence="2">The sequence shown here is derived from an EMBL/GenBank/DDBJ whole genome shotgun (WGS) entry which is preliminary data.</text>
</comment>
<reference evidence="2 3" key="1">
    <citation type="submission" date="2015-12" db="EMBL/GenBank/DDBJ databases">
        <title>Draft genome sequence of Mesorhizobium sp. UFLA 01-765, a multitolerant efficient symbiont and plant-growth promoting strain isolated from Zn-mining soil using Leucaena leucocephala as a trap plant.</title>
        <authorList>
            <person name="Rangel W.M."/>
            <person name="Thijs S."/>
            <person name="Longatti S.M."/>
            <person name="Moreira F.M."/>
            <person name="Weyens N."/>
            <person name="Vangronsveld J."/>
            <person name="Van Hamme J.D."/>
            <person name="Bottos E.M."/>
            <person name="Rineau F."/>
        </authorList>
    </citation>
    <scope>NUCLEOTIDE SEQUENCE [LARGE SCALE GENOMIC DNA]</scope>
    <source>
        <strain evidence="2 3">UFLA 01-765</strain>
    </source>
</reference>
<sequence>MYFPQFLVGMTATLLVVLGWTYASTGSVWASLGWTFLAGVVLQAGYFVAVLWLVQAEGRVTDESKATDTGAAKLPGPFERDGIIHALISRLFPRLLP</sequence>
<feature type="transmembrane region" description="Helical" evidence="1">
    <location>
        <begin position="33"/>
        <end position="54"/>
    </location>
</feature>
<evidence type="ECO:0000313" key="2">
    <source>
        <dbReference type="EMBL" id="KUM27711.1"/>
    </source>
</evidence>
<gene>
    <name evidence="2" type="ORF">AU467_15020</name>
</gene>
<dbReference type="Proteomes" id="UP000053176">
    <property type="component" value="Unassembled WGS sequence"/>
</dbReference>
<organism evidence="2 3">
    <name type="scientific">Rhizobium loti</name>
    <name type="common">Mesorhizobium loti</name>
    <dbReference type="NCBI Taxonomy" id="381"/>
    <lineage>
        <taxon>Bacteria</taxon>
        <taxon>Pseudomonadati</taxon>
        <taxon>Pseudomonadota</taxon>
        <taxon>Alphaproteobacteria</taxon>
        <taxon>Hyphomicrobiales</taxon>
        <taxon>Phyllobacteriaceae</taxon>
        <taxon>Mesorhizobium</taxon>
    </lineage>
</organism>
<dbReference type="AlphaFoldDB" id="A0A117N472"/>
<evidence type="ECO:0000256" key="1">
    <source>
        <dbReference type="SAM" id="Phobius"/>
    </source>
</evidence>
<proteinExistence type="predicted"/>
<accession>A0A117N472</accession>
<keyword evidence="1" id="KW-0472">Membrane</keyword>
<protein>
    <recommendedName>
        <fullName evidence="4">Exopolysaccharide production repressor exox</fullName>
    </recommendedName>
</protein>
<keyword evidence="1" id="KW-0812">Transmembrane</keyword>
<evidence type="ECO:0008006" key="4">
    <source>
        <dbReference type="Google" id="ProtNLM"/>
    </source>
</evidence>
<dbReference type="EMBL" id="LPWA01000068">
    <property type="protein sequence ID" value="KUM27711.1"/>
    <property type="molecule type" value="Genomic_DNA"/>
</dbReference>
<dbReference type="OrthoDB" id="9802759at2"/>
<name>A0A117N472_RHILI</name>
<keyword evidence="1" id="KW-1133">Transmembrane helix</keyword>
<evidence type="ECO:0000313" key="3">
    <source>
        <dbReference type="Proteomes" id="UP000053176"/>
    </source>
</evidence>